<protein>
    <submittedName>
        <fullName evidence="1">Uncharacterized protein</fullName>
    </submittedName>
</protein>
<gene>
    <name evidence="1" type="primary">Acey_s0034.g2954</name>
    <name evidence="1" type="ORF">Y032_0034g2954</name>
</gene>
<comment type="caution">
    <text evidence="1">The sequence shown here is derived from an EMBL/GenBank/DDBJ whole genome shotgun (WGS) entry which is preliminary data.</text>
</comment>
<dbReference type="EMBL" id="JARK01001370">
    <property type="protein sequence ID" value="EYC16362.1"/>
    <property type="molecule type" value="Genomic_DNA"/>
</dbReference>
<evidence type="ECO:0000313" key="1">
    <source>
        <dbReference type="EMBL" id="EYC16362.1"/>
    </source>
</evidence>
<sequence length="103" mass="11307">MTIQRTLHGSETVSWTLTPPVPSVVSKCDPLHGTLDLVPQRSSSVLPNPRDPTSCITLPPIAPTVLPKKIAGLRVCTIVAGPERGMRREHAPSERIETLQRRR</sequence>
<dbReference type="AlphaFoldDB" id="A0A016UNB8"/>
<evidence type="ECO:0000313" key="2">
    <source>
        <dbReference type="Proteomes" id="UP000024635"/>
    </source>
</evidence>
<name>A0A016UNB8_9BILA</name>
<accession>A0A016UNB8</accession>
<reference evidence="2" key="1">
    <citation type="journal article" date="2015" name="Nat. Genet.">
        <title>The genome and transcriptome of the zoonotic hookworm Ancylostoma ceylanicum identify infection-specific gene families.</title>
        <authorList>
            <person name="Schwarz E.M."/>
            <person name="Hu Y."/>
            <person name="Antoshechkin I."/>
            <person name="Miller M.M."/>
            <person name="Sternberg P.W."/>
            <person name="Aroian R.V."/>
        </authorList>
    </citation>
    <scope>NUCLEOTIDE SEQUENCE</scope>
    <source>
        <strain evidence="2">HY135</strain>
    </source>
</reference>
<organism evidence="1 2">
    <name type="scientific">Ancylostoma ceylanicum</name>
    <dbReference type="NCBI Taxonomy" id="53326"/>
    <lineage>
        <taxon>Eukaryota</taxon>
        <taxon>Metazoa</taxon>
        <taxon>Ecdysozoa</taxon>
        <taxon>Nematoda</taxon>
        <taxon>Chromadorea</taxon>
        <taxon>Rhabditida</taxon>
        <taxon>Rhabditina</taxon>
        <taxon>Rhabditomorpha</taxon>
        <taxon>Strongyloidea</taxon>
        <taxon>Ancylostomatidae</taxon>
        <taxon>Ancylostomatinae</taxon>
        <taxon>Ancylostoma</taxon>
    </lineage>
</organism>
<dbReference type="Proteomes" id="UP000024635">
    <property type="component" value="Unassembled WGS sequence"/>
</dbReference>
<proteinExistence type="predicted"/>
<keyword evidence="2" id="KW-1185">Reference proteome</keyword>